<accession>J0QZ49</accession>
<keyword evidence="3" id="KW-1185">Reference proteome</keyword>
<evidence type="ECO:0000313" key="3">
    <source>
        <dbReference type="Proteomes" id="UP000009017"/>
    </source>
</evidence>
<dbReference type="InterPro" id="IPR039448">
    <property type="entry name" value="Beta_helix"/>
</dbReference>
<sequence>MCGGGNVTLGDVGISKVEEGVYAMGGTLTMNKGTTISFMGAHGYGVYVGSEVTRASLNDVTIKGDGSGMGVEVWGGEGTVRLEEVKISEVKMGVVMMGGKSLTLNKVEISKVTTGVAMMGTGNLTISGGVISQLQTGVSVEGKGSLTIDEGTKIEFTNGYGVMVGRGMRASLKGTKITGEGSGYGVYVGGGTVLLEKVTIEGKEKSTGLYMAQGAVWLKETTLRNVAKGLTISKGGVYMEGGLIEFAREHGISVSGGQALLTHVSMKYMGGDSDATFLKVEADRVVDAQGKRVLNTADIKGLGIKMDGQAKARGVYGFV</sequence>
<dbReference type="InterPro" id="IPR012332">
    <property type="entry name" value="Autotransporter_pectin_lyase_C"/>
</dbReference>
<evidence type="ECO:0000259" key="1">
    <source>
        <dbReference type="Pfam" id="PF13229"/>
    </source>
</evidence>
<gene>
    <name evidence="2" type="ORF">ME3_01087</name>
</gene>
<feature type="domain" description="Right handed beta helix" evidence="1">
    <location>
        <begin position="115"/>
        <end position="259"/>
    </location>
</feature>
<dbReference type="AlphaFoldDB" id="J0QZ49"/>
<name>J0QZ49_9HYPH</name>
<dbReference type="InterPro" id="IPR011050">
    <property type="entry name" value="Pectin_lyase_fold/virulence"/>
</dbReference>
<dbReference type="PATRIC" id="fig|1094557.3.peg.1134"/>
<dbReference type="RefSeq" id="WP_007477823.1">
    <property type="nucleotide sequence ID" value="NZ_JH725084.1"/>
</dbReference>
<proteinExistence type="predicted"/>
<dbReference type="HOGENOM" id="CLU_065957_0_0_5"/>
<protein>
    <recommendedName>
        <fullName evidence="1">Right handed beta helix domain-containing protein</fullName>
    </recommendedName>
</protein>
<evidence type="ECO:0000313" key="2">
    <source>
        <dbReference type="EMBL" id="EJF88469.1"/>
    </source>
</evidence>
<dbReference type="Proteomes" id="UP000009017">
    <property type="component" value="Unassembled WGS sequence"/>
</dbReference>
<dbReference type="Pfam" id="PF13229">
    <property type="entry name" value="Beta_helix"/>
    <property type="match status" value="1"/>
</dbReference>
<organism evidence="2 3">
    <name type="scientific">Bartonella melophagi K-2C</name>
    <dbReference type="NCBI Taxonomy" id="1094557"/>
    <lineage>
        <taxon>Bacteria</taxon>
        <taxon>Pseudomonadati</taxon>
        <taxon>Pseudomonadota</taxon>
        <taxon>Alphaproteobacteria</taxon>
        <taxon>Hyphomicrobiales</taxon>
        <taxon>Bartonellaceae</taxon>
        <taxon>Bartonella</taxon>
    </lineage>
</organism>
<dbReference type="SUPFAM" id="SSF51126">
    <property type="entry name" value="Pectin lyase-like"/>
    <property type="match status" value="1"/>
</dbReference>
<reference evidence="2 3" key="1">
    <citation type="submission" date="2012-03" db="EMBL/GenBank/DDBJ databases">
        <title>The Genome Sequence of Bartonella melophagi K-2C.</title>
        <authorList>
            <consortium name="The Broad Institute Genome Sequencing Platform"/>
            <consortium name="The Broad Institute Genome Sequencing Center for Infectious Disease"/>
            <person name="Feldgarden M."/>
            <person name="Kirby J."/>
            <person name="Kosoy M."/>
            <person name="Birtles R."/>
            <person name="Probert W.S."/>
            <person name="Chiaraviglio L."/>
            <person name="Young S.K."/>
            <person name="Zeng Q."/>
            <person name="Gargeya S."/>
            <person name="Fitzgerald M."/>
            <person name="Haas B."/>
            <person name="Abouelleil A."/>
            <person name="Alvarado L."/>
            <person name="Arachchi H.M."/>
            <person name="Berlin A."/>
            <person name="Chapman S.B."/>
            <person name="Gearin G."/>
            <person name="Goldberg J."/>
            <person name="Griggs A."/>
            <person name="Gujja S."/>
            <person name="Hansen M."/>
            <person name="Heiman D."/>
            <person name="Howarth C."/>
            <person name="Larimer J."/>
            <person name="Lui A."/>
            <person name="MacDonald P.J.P."/>
            <person name="McCowen C."/>
            <person name="Montmayeur A."/>
            <person name="Murphy C."/>
            <person name="Neiman D."/>
            <person name="Pearson M."/>
            <person name="Priest M."/>
            <person name="Roberts A."/>
            <person name="Saif S."/>
            <person name="Shea T."/>
            <person name="Sisk P."/>
            <person name="Stolte C."/>
            <person name="Sykes S."/>
            <person name="Wortman J."/>
            <person name="Nusbaum C."/>
            <person name="Birren B."/>
        </authorList>
    </citation>
    <scope>NUCLEOTIDE SEQUENCE [LARGE SCALE GENOMIC DNA]</scope>
    <source>
        <strain evidence="2 3">K-2C</strain>
    </source>
</reference>
<dbReference type="Gene3D" id="2.160.20.20">
    <property type="match status" value="1"/>
</dbReference>
<comment type="caution">
    <text evidence="2">The sequence shown here is derived from an EMBL/GenBank/DDBJ whole genome shotgun (WGS) entry which is preliminary data.</text>
</comment>
<dbReference type="EMBL" id="AIMA01000021">
    <property type="protein sequence ID" value="EJF88469.1"/>
    <property type="molecule type" value="Genomic_DNA"/>
</dbReference>